<protein>
    <submittedName>
        <fullName evidence="1">Uncharacterized protein</fullName>
    </submittedName>
</protein>
<dbReference type="EMBL" id="MCGO01000071">
    <property type="protein sequence ID" value="ORY32387.1"/>
    <property type="molecule type" value="Genomic_DNA"/>
</dbReference>
<organism evidence="1 2">
    <name type="scientific">Rhizoclosmatium globosum</name>
    <dbReference type="NCBI Taxonomy" id="329046"/>
    <lineage>
        <taxon>Eukaryota</taxon>
        <taxon>Fungi</taxon>
        <taxon>Fungi incertae sedis</taxon>
        <taxon>Chytridiomycota</taxon>
        <taxon>Chytridiomycota incertae sedis</taxon>
        <taxon>Chytridiomycetes</taxon>
        <taxon>Chytridiales</taxon>
        <taxon>Chytriomycetaceae</taxon>
        <taxon>Rhizoclosmatium</taxon>
    </lineage>
</organism>
<evidence type="ECO:0000313" key="2">
    <source>
        <dbReference type="Proteomes" id="UP000193642"/>
    </source>
</evidence>
<accession>A0A1Y2BD23</accession>
<name>A0A1Y2BD23_9FUNG</name>
<proteinExistence type="predicted"/>
<sequence>MVLVPVPVNNAWWPGFTGAYVSIGIRFKEELINSAEFPLRPSDSQHSYVVAQLGREYTIQVDVINPNFPSDPAHAFIPGHVYLSASVVIDGRMSKYCLLRQTGPNVFSEIMGKPFMFTAPNIVVDGGSMDKTVVGGALGTILVKVWPVRLDGESIEEALVASYISSDTPYVNQNAQNRDFVSASTKFFHGTQSLKHRLVNAPSFVKEPLLTHTFHCQTLRYLEVNGVIPGLKHEILQPSVIKRDGYCLATAKSVLKIRTDRKTYKRPSQLLKDSWNPNFSIKRVETDYNLLETNSDKRSGGSVKKPKTSEKIEAAILENCVTDVTNFKDSNEACNRKGEKEGFDEEADFSACITREMMIRWGSSHSDYSCSEAIDGGGRAKRSAQAAEFEEFEEF</sequence>
<reference evidence="1 2" key="1">
    <citation type="submission" date="2016-07" db="EMBL/GenBank/DDBJ databases">
        <title>Pervasive Adenine N6-methylation of Active Genes in Fungi.</title>
        <authorList>
            <consortium name="DOE Joint Genome Institute"/>
            <person name="Mondo S.J."/>
            <person name="Dannebaum R.O."/>
            <person name="Kuo R.C."/>
            <person name="Labutti K."/>
            <person name="Haridas S."/>
            <person name="Kuo A."/>
            <person name="Salamov A."/>
            <person name="Ahrendt S.R."/>
            <person name="Lipzen A."/>
            <person name="Sullivan W."/>
            <person name="Andreopoulos W.B."/>
            <person name="Clum A."/>
            <person name="Lindquist E."/>
            <person name="Daum C."/>
            <person name="Ramamoorthy G.K."/>
            <person name="Gryganskyi A."/>
            <person name="Culley D."/>
            <person name="Magnuson J.K."/>
            <person name="James T.Y."/>
            <person name="O'Malley M.A."/>
            <person name="Stajich J.E."/>
            <person name="Spatafora J.W."/>
            <person name="Visel A."/>
            <person name="Grigoriev I.V."/>
        </authorList>
    </citation>
    <scope>NUCLEOTIDE SEQUENCE [LARGE SCALE GENOMIC DNA]</scope>
    <source>
        <strain evidence="1 2">JEL800</strain>
    </source>
</reference>
<comment type="caution">
    <text evidence="1">The sequence shown here is derived from an EMBL/GenBank/DDBJ whole genome shotgun (WGS) entry which is preliminary data.</text>
</comment>
<dbReference type="OrthoDB" id="10363348at2759"/>
<gene>
    <name evidence="1" type="ORF">BCR33DRAFT_771396</name>
</gene>
<dbReference type="AlphaFoldDB" id="A0A1Y2BD23"/>
<keyword evidence="2" id="KW-1185">Reference proteome</keyword>
<dbReference type="Proteomes" id="UP000193642">
    <property type="component" value="Unassembled WGS sequence"/>
</dbReference>
<evidence type="ECO:0000313" key="1">
    <source>
        <dbReference type="EMBL" id="ORY32387.1"/>
    </source>
</evidence>